<dbReference type="InterPro" id="IPR057336">
    <property type="entry name" value="GerAC_N"/>
</dbReference>
<proteinExistence type="inferred from homology"/>
<dbReference type="EMBL" id="CP071182">
    <property type="protein sequence ID" value="QSO45663.1"/>
    <property type="molecule type" value="Genomic_DNA"/>
</dbReference>
<keyword evidence="7" id="KW-0449">Lipoprotein</keyword>
<keyword evidence="3" id="KW-0309">Germination</keyword>
<sequence length="380" mass="43148">MIRQRVITLSGLILCILFLPGCWDYQKINDRSQIIAVGVEPTSVNPKMLTYTLQIPVFQQPEQGGAAPGSGGGEPSSNYHNYVISALSFDEAVSKAQTQSDKGLYLGNIQLIVYSTKLSHAQFRRTTGEFMRNPRFEKLSWVEFTPQSPSEVLSAKTDLAPADSFERILSSSVKQHGYTVRTHLWEFWRDFWTIGRQPYGGEIQKTPTGFRVDGLVVPVRHNNCIELTPEETLYFNMLCRRVQSISFNVIDGAESFGVGEVNTKSNLSVFMNKGRGNVLRARIRVHALVVRDERDGMVLLSHKDMKRYERVMSDQIKSQVEQVIQKFQHNETDPFGFGETIVTQNPRMAEYVASQWPHDFAHSTSNIQVEVRLKRKGALR</sequence>
<keyword evidence="11" id="KW-1185">Reference proteome</keyword>
<gene>
    <name evidence="10" type="ORF">JZ786_13990</name>
</gene>
<reference evidence="10 11" key="1">
    <citation type="submission" date="2021-02" db="EMBL/GenBank/DDBJ databases">
        <title>Alicyclobacillus curvatus sp. nov. and Alicyclobacillus mengziensis sp. nov., two acidophilic bacteria isolated from acid mine drainage.</title>
        <authorList>
            <person name="Huang Y."/>
        </authorList>
    </citation>
    <scope>NUCLEOTIDE SEQUENCE [LARGE SCALE GENOMIC DNA]</scope>
    <source>
        <strain evidence="10 11">S30H14</strain>
    </source>
</reference>
<dbReference type="GO" id="GO:0009847">
    <property type="term" value="P:spore germination"/>
    <property type="evidence" value="ECO:0007669"/>
    <property type="project" value="InterPro"/>
</dbReference>
<dbReference type="Pfam" id="PF25198">
    <property type="entry name" value="Spore_GerAC_N"/>
    <property type="match status" value="1"/>
</dbReference>
<dbReference type="InterPro" id="IPR046953">
    <property type="entry name" value="Spore_GerAC-like_C"/>
</dbReference>
<keyword evidence="5" id="KW-0472">Membrane</keyword>
<evidence type="ECO:0000313" key="10">
    <source>
        <dbReference type="EMBL" id="QSO45663.1"/>
    </source>
</evidence>
<evidence type="ECO:0000256" key="6">
    <source>
        <dbReference type="ARBA" id="ARBA00023139"/>
    </source>
</evidence>
<comment type="similarity">
    <text evidence="2">Belongs to the GerABKC lipoprotein family.</text>
</comment>
<evidence type="ECO:0000256" key="1">
    <source>
        <dbReference type="ARBA" id="ARBA00004635"/>
    </source>
</evidence>
<accession>A0A9X7Z5Y4</accession>
<evidence type="ECO:0000256" key="5">
    <source>
        <dbReference type="ARBA" id="ARBA00023136"/>
    </source>
</evidence>
<dbReference type="InterPro" id="IPR008844">
    <property type="entry name" value="Spore_GerAC-like"/>
</dbReference>
<evidence type="ECO:0000256" key="7">
    <source>
        <dbReference type="ARBA" id="ARBA00023288"/>
    </source>
</evidence>
<evidence type="ECO:0000256" key="4">
    <source>
        <dbReference type="ARBA" id="ARBA00022729"/>
    </source>
</evidence>
<evidence type="ECO:0000259" key="8">
    <source>
        <dbReference type="Pfam" id="PF05504"/>
    </source>
</evidence>
<dbReference type="InterPro" id="IPR038501">
    <property type="entry name" value="Spore_GerAC_C_sf"/>
</dbReference>
<dbReference type="PANTHER" id="PTHR35789">
    <property type="entry name" value="SPORE GERMINATION PROTEIN B3"/>
    <property type="match status" value="1"/>
</dbReference>
<evidence type="ECO:0000313" key="11">
    <source>
        <dbReference type="Proteomes" id="UP000663505"/>
    </source>
</evidence>
<dbReference type="Pfam" id="PF05504">
    <property type="entry name" value="Spore_GerAC"/>
    <property type="match status" value="1"/>
</dbReference>
<organism evidence="10 11">
    <name type="scientific">Alicyclobacillus mengziensis</name>
    <dbReference type="NCBI Taxonomy" id="2931921"/>
    <lineage>
        <taxon>Bacteria</taxon>
        <taxon>Bacillati</taxon>
        <taxon>Bacillota</taxon>
        <taxon>Bacilli</taxon>
        <taxon>Bacillales</taxon>
        <taxon>Alicyclobacillaceae</taxon>
        <taxon>Alicyclobacillus</taxon>
    </lineage>
</organism>
<dbReference type="KEGG" id="afx:JZ786_13990"/>
<dbReference type="Gene3D" id="3.30.300.210">
    <property type="entry name" value="Nutrient germinant receptor protein C, domain 3"/>
    <property type="match status" value="1"/>
</dbReference>
<protein>
    <submittedName>
        <fullName evidence="10">Uncharacterized protein</fullName>
    </submittedName>
</protein>
<keyword evidence="6" id="KW-0564">Palmitate</keyword>
<feature type="domain" description="Spore germination protein N-terminal" evidence="9">
    <location>
        <begin position="24"/>
        <end position="199"/>
    </location>
</feature>
<evidence type="ECO:0000256" key="3">
    <source>
        <dbReference type="ARBA" id="ARBA00022544"/>
    </source>
</evidence>
<comment type="subcellular location">
    <subcellularLocation>
        <location evidence="1">Membrane</location>
        <topology evidence="1">Lipid-anchor</topology>
    </subcellularLocation>
</comment>
<dbReference type="RefSeq" id="WP_206655032.1">
    <property type="nucleotide sequence ID" value="NZ_CP071182.1"/>
</dbReference>
<keyword evidence="4" id="KW-0732">Signal</keyword>
<dbReference type="GO" id="GO:0016020">
    <property type="term" value="C:membrane"/>
    <property type="evidence" value="ECO:0007669"/>
    <property type="project" value="UniProtKB-SubCell"/>
</dbReference>
<name>A0A9X7Z5Y4_9BACL</name>
<evidence type="ECO:0000259" key="9">
    <source>
        <dbReference type="Pfam" id="PF25198"/>
    </source>
</evidence>
<feature type="domain" description="Spore germination GerAC-like C-terminal" evidence="8">
    <location>
        <begin position="226"/>
        <end position="377"/>
    </location>
</feature>
<dbReference type="PANTHER" id="PTHR35789:SF1">
    <property type="entry name" value="SPORE GERMINATION PROTEIN B3"/>
    <property type="match status" value="1"/>
</dbReference>
<evidence type="ECO:0000256" key="2">
    <source>
        <dbReference type="ARBA" id="ARBA00007886"/>
    </source>
</evidence>
<dbReference type="AlphaFoldDB" id="A0A9X7Z5Y4"/>
<dbReference type="Proteomes" id="UP000663505">
    <property type="component" value="Chromosome"/>
</dbReference>